<dbReference type="PIRSF" id="PIRSF016578">
    <property type="entry name" value="HsaA"/>
    <property type="match status" value="1"/>
</dbReference>
<evidence type="ECO:0000256" key="2">
    <source>
        <dbReference type="ARBA" id="ARBA00009347"/>
    </source>
</evidence>
<evidence type="ECO:0000256" key="6">
    <source>
        <dbReference type="RuleBase" id="RU362125"/>
    </source>
</evidence>
<dbReference type="InterPro" id="IPR036250">
    <property type="entry name" value="AcylCo_DH-like_C"/>
</dbReference>
<dbReference type="Proteomes" id="UP000679848">
    <property type="component" value="Chromosome"/>
</dbReference>
<dbReference type="PANTHER" id="PTHR43884:SF12">
    <property type="entry name" value="ISOVALERYL-COA DEHYDROGENASE, MITOCHONDRIAL-RELATED"/>
    <property type="match status" value="1"/>
</dbReference>
<dbReference type="Gene3D" id="1.10.540.10">
    <property type="entry name" value="Acyl-CoA dehydrogenase/oxidase, N-terminal domain"/>
    <property type="match status" value="1"/>
</dbReference>
<dbReference type="InterPro" id="IPR046373">
    <property type="entry name" value="Acyl-CoA_Oxase/DH_mid-dom_sf"/>
</dbReference>
<keyword evidence="4 6" id="KW-0274">FAD</keyword>
<feature type="domain" description="Acyl-CoA dehydrogenase/oxidase C-terminal" evidence="7">
    <location>
        <begin position="230"/>
        <end position="376"/>
    </location>
</feature>
<reference evidence="10" key="1">
    <citation type="submission" date="2020-09" db="EMBL/GenBank/DDBJ databases">
        <title>New species isolated from human feces.</title>
        <authorList>
            <person name="Kitahara M."/>
            <person name="Shigeno Y."/>
            <person name="Shime M."/>
            <person name="Matsumoto Y."/>
            <person name="Nakamura S."/>
            <person name="Motooka D."/>
            <person name="Fukuoka S."/>
            <person name="Nishikawa H."/>
            <person name="Benno Y."/>
        </authorList>
    </citation>
    <scope>NUCLEOTIDE SEQUENCE</scope>
    <source>
        <strain evidence="10">MM59</strain>
    </source>
</reference>
<comment type="similarity">
    <text evidence="2 6">Belongs to the acyl-CoA dehydrogenase family.</text>
</comment>
<dbReference type="InterPro" id="IPR013786">
    <property type="entry name" value="AcylCoA_DH/ox_N"/>
</dbReference>
<evidence type="ECO:0000313" key="10">
    <source>
        <dbReference type="EMBL" id="BCK82759.1"/>
    </source>
</evidence>
<dbReference type="InterPro" id="IPR009100">
    <property type="entry name" value="AcylCoA_DH/oxidase_NM_dom_sf"/>
</dbReference>
<dbReference type="PANTHER" id="PTHR43884">
    <property type="entry name" value="ACYL-COA DEHYDROGENASE"/>
    <property type="match status" value="1"/>
</dbReference>
<gene>
    <name evidence="10" type="primary">bcd</name>
    <name evidence="10" type="ORF">MM59RIKEN_00780</name>
</gene>
<dbReference type="Gene3D" id="1.20.140.10">
    <property type="entry name" value="Butyryl-CoA Dehydrogenase, subunit A, domain 3"/>
    <property type="match status" value="1"/>
</dbReference>
<feature type="domain" description="Acyl-CoA dehydrogenase/oxidase N-terminal" evidence="9">
    <location>
        <begin position="6"/>
        <end position="116"/>
    </location>
</feature>
<dbReference type="FunFam" id="1.20.140.10:FF:000004">
    <property type="entry name" value="Acyl-CoA dehydrogenase FadE25"/>
    <property type="match status" value="1"/>
</dbReference>
<dbReference type="FunFam" id="1.10.540.10:FF:000002">
    <property type="entry name" value="Acyl-CoA dehydrogenase FadE19"/>
    <property type="match status" value="1"/>
</dbReference>
<dbReference type="Gene3D" id="2.40.110.10">
    <property type="entry name" value="Butyryl-CoA Dehydrogenase, subunit A, domain 2"/>
    <property type="match status" value="1"/>
</dbReference>
<evidence type="ECO:0000256" key="4">
    <source>
        <dbReference type="ARBA" id="ARBA00022827"/>
    </source>
</evidence>
<dbReference type="InterPro" id="IPR009075">
    <property type="entry name" value="AcylCo_DH/oxidase_C"/>
</dbReference>
<dbReference type="PROSITE" id="PS00073">
    <property type="entry name" value="ACYL_COA_DH_2"/>
    <property type="match status" value="1"/>
</dbReference>
<evidence type="ECO:0000259" key="7">
    <source>
        <dbReference type="Pfam" id="PF00441"/>
    </source>
</evidence>
<evidence type="ECO:0000259" key="8">
    <source>
        <dbReference type="Pfam" id="PF02770"/>
    </source>
</evidence>
<dbReference type="GO" id="GO:0050660">
    <property type="term" value="F:flavin adenine dinucleotide binding"/>
    <property type="evidence" value="ECO:0007669"/>
    <property type="project" value="InterPro"/>
</dbReference>
<dbReference type="KEGG" id="pfaa:MM59RIKEN_00780"/>
<evidence type="ECO:0000256" key="1">
    <source>
        <dbReference type="ARBA" id="ARBA00001974"/>
    </source>
</evidence>
<organism evidence="10 11">
    <name type="scientific">Pusillibacter faecalis</name>
    <dbReference type="NCBI Taxonomy" id="2714358"/>
    <lineage>
        <taxon>Bacteria</taxon>
        <taxon>Bacillati</taxon>
        <taxon>Bacillota</taxon>
        <taxon>Clostridia</taxon>
        <taxon>Eubacteriales</taxon>
        <taxon>Oscillospiraceae</taxon>
        <taxon>Pusillibacter</taxon>
    </lineage>
</organism>
<name>A0A810Q364_9FIRM</name>
<dbReference type="InterPro" id="IPR006089">
    <property type="entry name" value="Acyl-CoA_DH_CS"/>
</dbReference>
<keyword evidence="11" id="KW-1185">Reference proteome</keyword>
<protein>
    <submittedName>
        <fullName evidence="10">Acyl-CoA dehydrogenase, short-chain specific</fullName>
    </submittedName>
</protein>
<keyword evidence="3 6" id="KW-0285">Flavoprotein</keyword>
<dbReference type="RefSeq" id="WP_187029034.1">
    <property type="nucleotide sequence ID" value="NZ_AP023420.1"/>
</dbReference>
<dbReference type="Pfam" id="PF02771">
    <property type="entry name" value="Acyl-CoA_dh_N"/>
    <property type="match status" value="1"/>
</dbReference>
<feature type="domain" description="Acyl-CoA oxidase/dehydrogenase middle" evidence="8">
    <location>
        <begin position="123"/>
        <end position="218"/>
    </location>
</feature>
<dbReference type="Pfam" id="PF00441">
    <property type="entry name" value="Acyl-CoA_dh_1"/>
    <property type="match status" value="1"/>
</dbReference>
<evidence type="ECO:0000259" key="9">
    <source>
        <dbReference type="Pfam" id="PF02771"/>
    </source>
</evidence>
<evidence type="ECO:0000313" key="11">
    <source>
        <dbReference type="Proteomes" id="UP000679848"/>
    </source>
</evidence>
<dbReference type="Pfam" id="PF02770">
    <property type="entry name" value="Acyl-CoA_dh_M"/>
    <property type="match status" value="1"/>
</dbReference>
<dbReference type="AlphaFoldDB" id="A0A810Q364"/>
<dbReference type="PROSITE" id="PS00072">
    <property type="entry name" value="ACYL_COA_DH_1"/>
    <property type="match status" value="1"/>
</dbReference>
<comment type="cofactor">
    <cofactor evidence="1 6">
        <name>FAD</name>
        <dbReference type="ChEBI" id="CHEBI:57692"/>
    </cofactor>
</comment>
<dbReference type="InterPro" id="IPR037069">
    <property type="entry name" value="AcylCoA_DH/ox_N_sf"/>
</dbReference>
<evidence type="ECO:0000256" key="5">
    <source>
        <dbReference type="ARBA" id="ARBA00023002"/>
    </source>
</evidence>
<dbReference type="SUPFAM" id="SSF56645">
    <property type="entry name" value="Acyl-CoA dehydrogenase NM domain-like"/>
    <property type="match status" value="1"/>
</dbReference>
<evidence type="ECO:0000256" key="3">
    <source>
        <dbReference type="ARBA" id="ARBA00022630"/>
    </source>
</evidence>
<proteinExistence type="inferred from homology"/>
<dbReference type="EMBL" id="AP023420">
    <property type="protein sequence ID" value="BCK82759.1"/>
    <property type="molecule type" value="Genomic_DNA"/>
</dbReference>
<sequence length="380" mass="41578">MDFTLTHEQQMIQQMAREFAQQELLPGVLERDEKSEFPLEQFRKFGQTGMFGIPYGKEIGGMAGAYSCYILAVEEVSKVDASFGIAFSVMTSLYGGSIANSSAPDYIKKKYLEDVTFGRKIGSFGLTEHSAGSDAAGQKTVAVKQGDGWVLNGAKCFNTNGPLADYTVVYCLTDPALGTKGMAAFVVEKGTPGFSVGKVENKMGIRSAQVSEMILEDVYVPEENMIAKPGEGFKLALKTLDGGRIGVAAQGLGIAKGAFEIARKYLMDREQFGKPLYKQQYLAYKMAELQTDIKCAELLLYHAAMCKETGQPYGVPAAMAKMTCTNTAMKVTTEAVQMLGGNGYMKEYHVERMMRDAKITQIYEGTNEIQKLVISGQLFR</sequence>
<dbReference type="InterPro" id="IPR006091">
    <property type="entry name" value="Acyl-CoA_Oxase/DH_mid-dom"/>
</dbReference>
<keyword evidence="5 6" id="KW-0560">Oxidoreductase</keyword>
<dbReference type="FunFam" id="2.40.110.10:FF:000001">
    <property type="entry name" value="Acyl-CoA dehydrogenase, mitochondrial"/>
    <property type="match status" value="1"/>
</dbReference>
<dbReference type="GO" id="GO:0003995">
    <property type="term" value="F:acyl-CoA dehydrogenase activity"/>
    <property type="evidence" value="ECO:0007669"/>
    <property type="project" value="InterPro"/>
</dbReference>
<accession>A0A810Q364</accession>
<dbReference type="SUPFAM" id="SSF47203">
    <property type="entry name" value="Acyl-CoA dehydrogenase C-terminal domain-like"/>
    <property type="match status" value="1"/>
</dbReference>